<reference evidence="3" key="1">
    <citation type="journal article" date="2013" name="Nature">
        <title>Draft genome of the wheat A-genome progenitor Triticum urartu.</title>
        <authorList>
            <person name="Ling H.Q."/>
            <person name="Zhao S."/>
            <person name="Liu D."/>
            <person name="Wang J."/>
            <person name="Sun H."/>
            <person name="Zhang C."/>
            <person name="Fan H."/>
            <person name="Li D."/>
            <person name="Dong L."/>
            <person name="Tao Y."/>
            <person name="Gao C."/>
            <person name="Wu H."/>
            <person name="Li Y."/>
            <person name="Cui Y."/>
            <person name="Guo X."/>
            <person name="Zheng S."/>
            <person name="Wang B."/>
            <person name="Yu K."/>
            <person name="Liang Q."/>
            <person name="Yang W."/>
            <person name="Lou X."/>
            <person name="Chen J."/>
            <person name="Feng M."/>
            <person name="Jian J."/>
            <person name="Zhang X."/>
            <person name="Luo G."/>
            <person name="Jiang Y."/>
            <person name="Liu J."/>
            <person name="Wang Z."/>
            <person name="Sha Y."/>
            <person name="Zhang B."/>
            <person name="Wu H."/>
            <person name="Tang D."/>
            <person name="Shen Q."/>
            <person name="Xue P."/>
            <person name="Zou S."/>
            <person name="Wang X."/>
            <person name="Liu X."/>
            <person name="Wang F."/>
            <person name="Yang Y."/>
            <person name="An X."/>
            <person name="Dong Z."/>
            <person name="Zhang K."/>
            <person name="Zhang X."/>
            <person name="Luo M.C."/>
            <person name="Dvorak J."/>
            <person name="Tong Y."/>
            <person name="Wang J."/>
            <person name="Yang H."/>
            <person name="Li Z."/>
            <person name="Wang D."/>
            <person name="Zhang A."/>
            <person name="Wang J."/>
        </authorList>
    </citation>
    <scope>NUCLEOTIDE SEQUENCE</scope>
    <source>
        <strain evidence="3">cv. G1812</strain>
    </source>
</reference>
<dbReference type="Gramene" id="TuG1812G0300005379.01.T01">
    <property type="protein sequence ID" value="TuG1812G0300005379.01.T01.cds357368"/>
    <property type="gene ID" value="TuG1812G0300005379.01"/>
</dbReference>
<dbReference type="AlphaFoldDB" id="A0A8R7PZV4"/>
<dbReference type="Proteomes" id="UP000015106">
    <property type="component" value="Chromosome 3"/>
</dbReference>
<sequence>MVATCPQHTHAHYLSLPPQVAHPLRPHHRSEVSLARTLPNLLGPSTSSLSPKCPRIRSSSAWSLGAGLVSIRLGVVAIVRRNLRAVPPSPSRSSVAPHHPVRATAPHPALPRSDGSAAVAGPCKCKMAPLDDLFPTSAFISACF</sequence>
<name>A0A8R7PZV4_TRIUA</name>
<evidence type="ECO:0000313" key="3">
    <source>
        <dbReference type="Proteomes" id="UP000015106"/>
    </source>
</evidence>
<dbReference type="EnsemblPlants" id="TuG1812G0300005379.01.T01">
    <property type="protein sequence ID" value="TuG1812G0300005379.01.T01.cds357368"/>
    <property type="gene ID" value="TuG1812G0300005379.01"/>
</dbReference>
<evidence type="ECO:0000313" key="2">
    <source>
        <dbReference type="EnsemblPlants" id="TuG1812G0300005379.01.T01.cds357368"/>
    </source>
</evidence>
<keyword evidence="3" id="KW-1185">Reference proteome</keyword>
<proteinExistence type="predicted"/>
<accession>A0A8R7PZV4</accession>
<reference evidence="2" key="2">
    <citation type="submission" date="2018-03" db="EMBL/GenBank/DDBJ databases">
        <title>The Triticum urartu genome reveals the dynamic nature of wheat genome evolution.</title>
        <authorList>
            <person name="Ling H."/>
            <person name="Ma B."/>
            <person name="Shi X."/>
            <person name="Liu H."/>
            <person name="Dong L."/>
            <person name="Sun H."/>
            <person name="Cao Y."/>
            <person name="Gao Q."/>
            <person name="Zheng S."/>
            <person name="Li Y."/>
            <person name="Yu Y."/>
            <person name="Du H."/>
            <person name="Qi M."/>
            <person name="Li Y."/>
            <person name="Yu H."/>
            <person name="Cui Y."/>
            <person name="Wang N."/>
            <person name="Chen C."/>
            <person name="Wu H."/>
            <person name="Zhao Y."/>
            <person name="Zhang J."/>
            <person name="Li Y."/>
            <person name="Zhou W."/>
            <person name="Zhang B."/>
            <person name="Hu W."/>
            <person name="Eijk M."/>
            <person name="Tang J."/>
            <person name="Witsenboer H."/>
            <person name="Zhao S."/>
            <person name="Li Z."/>
            <person name="Zhang A."/>
            <person name="Wang D."/>
            <person name="Liang C."/>
        </authorList>
    </citation>
    <scope>NUCLEOTIDE SEQUENCE [LARGE SCALE GENOMIC DNA]</scope>
    <source>
        <strain evidence="2">cv. G1812</strain>
    </source>
</reference>
<organism evidence="2 3">
    <name type="scientific">Triticum urartu</name>
    <name type="common">Red wild einkorn</name>
    <name type="synonym">Crithodium urartu</name>
    <dbReference type="NCBI Taxonomy" id="4572"/>
    <lineage>
        <taxon>Eukaryota</taxon>
        <taxon>Viridiplantae</taxon>
        <taxon>Streptophyta</taxon>
        <taxon>Embryophyta</taxon>
        <taxon>Tracheophyta</taxon>
        <taxon>Spermatophyta</taxon>
        <taxon>Magnoliopsida</taxon>
        <taxon>Liliopsida</taxon>
        <taxon>Poales</taxon>
        <taxon>Poaceae</taxon>
        <taxon>BOP clade</taxon>
        <taxon>Pooideae</taxon>
        <taxon>Triticodae</taxon>
        <taxon>Triticeae</taxon>
        <taxon>Triticinae</taxon>
        <taxon>Triticum</taxon>
    </lineage>
</organism>
<feature type="region of interest" description="Disordered" evidence="1">
    <location>
        <begin position="86"/>
        <end position="113"/>
    </location>
</feature>
<evidence type="ECO:0000256" key="1">
    <source>
        <dbReference type="SAM" id="MobiDB-lite"/>
    </source>
</evidence>
<reference evidence="2" key="3">
    <citation type="submission" date="2022-06" db="UniProtKB">
        <authorList>
            <consortium name="EnsemblPlants"/>
        </authorList>
    </citation>
    <scope>IDENTIFICATION</scope>
</reference>
<protein>
    <submittedName>
        <fullName evidence="2">Uncharacterized protein</fullName>
    </submittedName>
</protein>